<sequence length="59" mass="6428">MQLTAPTRTDLIKRLLTSLAAIIAVSAIFGLKAQEWEQHAAAEHRKAERIAATQLETGS</sequence>
<proteinExistence type="predicted"/>
<dbReference type="Proteomes" id="UP001596116">
    <property type="component" value="Unassembled WGS sequence"/>
</dbReference>
<accession>A0ABW1KV22</accession>
<name>A0ABW1KV22_9PROT</name>
<dbReference type="EMBL" id="JBHPON010000001">
    <property type="protein sequence ID" value="MFC6034442.1"/>
    <property type="molecule type" value="Genomic_DNA"/>
</dbReference>
<comment type="caution">
    <text evidence="1">The sequence shown here is derived from an EMBL/GenBank/DDBJ whole genome shotgun (WGS) entry which is preliminary data.</text>
</comment>
<keyword evidence="2" id="KW-1185">Reference proteome</keyword>
<protein>
    <submittedName>
        <fullName evidence="1">Uncharacterized protein</fullName>
    </submittedName>
</protein>
<dbReference type="RefSeq" id="WP_379880237.1">
    <property type="nucleotide sequence ID" value="NZ_JBHPON010000001.1"/>
</dbReference>
<evidence type="ECO:0000313" key="1">
    <source>
        <dbReference type="EMBL" id="MFC6034442.1"/>
    </source>
</evidence>
<gene>
    <name evidence="1" type="ORF">ACFMB1_02740</name>
</gene>
<evidence type="ECO:0000313" key="2">
    <source>
        <dbReference type="Proteomes" id="UP001596116"/>
    </source>
</evidence>
<organism evidence="1 2">
    <name type="scientific">Hyphococcus aureus</name>
    <dbReference type="NCBI Taxonomy" id="2666033"/>
    <lineage>
        <taxon>Bacteria</taxon>
        <taxon>Pseudomonadati</taxon>
        <taxon>Pseudomonadota</taxon>
        <taxon>Alphaproteobacteria</taxon>
        <taxon>Parvularculales</taxon>
        <taxon>Parvularculaceae</taxon>
        <taxon>Hyphococcus</taxon>
    </lineage>
</organism>
<reference evidence="1 2" key="1">
    <citation type="submission" date="2024-09" db="EMBL/GenBank/DDBJ databases">
        <authorList>
            <person name="Zhang Z.-H."/>
        </authorList>
    </citation>
    <scope>NUCLEOTIDE SEQUENCE [LARGE SCALE GENOMIC DNA]</scope>
    <source>
        <strain evidence="1 2">HHTR114</strain>
    </source>
</reference>